<comment type="caution">
    <text evidence="2">The sequence shown here is derived from an EMBL/GenBank/DDBJ whole genome shotgun (WGS) entry which is preliminary data.</text>
</comment>
<dbReference type="EMBL" id="JACHWR010000004">
    <property type="protein sequence ID" value="MBB3044864.1"/>
    <property type="molecule type" value="Genomic_DNA"/>
</dbReference>
<accession>A0A7W4W0U4</accession>
<dbReference type="CDD" id="cd12108">
    <property type="entry name" value="Hr-like"/>
    <property type="match status" value="1"/>
</dbReference>
<gene>
    <name evidence="2" type="ORF">FHU40_004717</name>
</gene>
<dbReference type="RefSeq" id="WP_183594884.1">
    <property type="nucleotide sequence ID" value="NZ_JACHWR010000004.1"/>
</dbReference>
<proteinExistence type="predicted"/>
<dbReference type="Proteomes" id="UP000589626">
    <property type="component" value="Unassembled WGS sequence"/>
</dbReference>
<organism evidence="2 3">
    <name type="scientific">Nocardioides soli</name>
    <dbReference type="NCBI Taxonomy" id="1036020"/>
    <lineage>
        <taxon>Bacteria</taxon>
        <taxon>Bacillati</taxon>
        <taxon>Actinomycetota</taxon>
        <taxon>Actinomycetes</taxon>
        <taxon>Propionibacteriales</taxon>
        <taxon>Nocardioidaceae</taxon>
        <taxon>Nocardioides</taxon>
    </lineage>
</organism>
<feature type="domain" description="Hemerythrin-like" evidence="1">
    <location>
        <begin position="29"/>
        <end position="162"/>
    </location>
</feature>
<dbReference type="InterPro" id="IPR012312">
    <property type="entry name" value="Hemerythrin-like"/>
</dbReference>
<dbReference type="Pfam" id="PF01814">
    <property type="entry name" value="Hemerythrin"/>
    <property type="match status" value="1"/>
</dbReference>
<dbReference type="AlphaFoldDB" id="A0A7W4W0U4"/>
<evidence type="ECO:0000259" key="1">
    <source>
        <dbReference type="Pfam" id="PF01814"/>
    </source>
</evidence>
<reference evidence="2 3" key="1">
    <citation type="submission" date="2020-08" db="EMBL/GenBank/DDBJ databases">
        <title>Sequencing the genomes of 1000 actinobacteria strains.</title>
        <authorList>
            <person name="Klenk H.-P."/>
        </authorList>
    </citation>
    <scope>NUCLEOTIDE SEQUENCE [LARGE SCALE GENOMIC DNA]</scope>
    <source>
        <strain evidence="2 3">DSM 105498</strain>
    </source>
</reference>
<dbReference type="Gene3D" id="1.20.120.520">
    <property type="entry name" value="nmb1532 protein domain like"/>
    <property type="match status" value="1"/>
</dbReference>
<keyword evidence="3" id="KW-1185">Reference proteome</keyword>
<protein>
    <recommendedName>
        <fullName evidence="1">Hemerythrin-like domain-containing protein</fullName>
    </recommendedName>
</protein>
<name>A0A7W4W0U4_9ACTN</name>
<evidence type="ECO:0000313" key="3">
    <source>
        <dbReference type="Proteomes" id="UP000589626"/>
    </source>
</evidence>
<evidence type="ECO:0000313" key="2">
    <source>
        <dbReference type="EMBL" id="MBB3044864.1"/>
    </source>
</evidence>
<sequence>MATTSPTWPRQLRLPGQVAAPDGPIDMQMMYVMHHAFRRDLDLFVAAVRTTPVGERATWGLLAHRWELFAEVLHEHHTVEDVGIWPALERLGTPEDATVLAAMEAEHDEIDPLLEGCGTGFQRLAHGTARRSVEDTRAALAVRVSAARESLRRHLAHEETEAIAIIQRLLTVADFARIEQEAGPDLGLAKVARIVPWAAYGVPREALDRIFAQPGGRGTRMIWRCTRRRFARVHARTFRYV</sequence>